<dbReference type="EMBL" id="JANZXA010000084">
    <property type="protein sequence ID" value="MCT2402120.1"/>
    <property type="molecule type" value="Genomic_DNA"/>
</dbReference>
<dbReference type="PANTHER" id="PTHR43720">
    <property type="entry name" value="2-AMINOMUCONIC SEMIALDEHYDE DEHYDROGENASE"/>
    <property type="match status" value="1"/>
</dbReference>
<dbReference type="Proteomes" id="UP001165583">
    <property type="component" value="Unassembled WGS sequence"/>
</dbReference>
<dbReference type="Pfam" id="PF00171">
    <property type="entry name" value="Aldedh"/>
    <property type="match status" value="1"/>
</dbReference>
<evidence type="ECO:0000313" key="4">
    <source>
        <dbReference type="EMBL" id="MCT2402120.1"/>
    </source>
</evidence>
<gene>
    <name evidence="4" type="ORF">NZK81_21575</name>
</gene>
<dbReference type="PANTHER" id="PTHR43720:SF2">
    <property type="entry name" value="2-AMINOMUCONIC SEMIALDEHYDE DEHYDROGENASE"/>
    <property type="match status" value="1"/>
</dbReference>
<accession>A0ABT2IBB5</accession>
<keyword evidence="5" id="KW-1185">Reference proteome</keyword>
<organism evidence="4 5">
    <name type="scientific">Novosphingobium mangrovi</name>
    <name type="common">ex Huang et al. 2023</name>
    <dbReference type="NCBI Taxonomy" id="2976432"/>
    <lineage>
        <taxon>Bacteria</taxon>
        <taxon>Pseudomonadati</taxon>
        <taxon>Pseudomonadota</taxon>
        <taxon>Alphaproteobacteria</taxon>
        <taxon>Sphingomonadales</taxon>
        <taxon>Sphingomonadaceae</taxon>
        <taxon>Novosphingobium</taxon>
    </lineage>
</organism>
<feature type="non-terminal residue" evidence="4">
    <location>
        <position position="1"/>
    </location>
</feature>
<dbReference type="Gene3D" id="3.40.309.10">
    <property type="entry name" value="Aldehyde Dehydrogenase, Chain A, domain 2"/>
    <property type="match status" value="1"/>
</dbReference>
<evidence type="ECO:0000256" key="1">
    <source>
        <dbReference type="ARBA" id="ARBA00009986"/>
    </source>
</evidence>
<keyword evidence="2" id="KW-0520">NAD</keyword>
<comment type="caution">
    <text evidence="4">The sequence shown here is derived from an EMBL/GenBank/DDBJ whole genome shotgun (WGS) entry which is preliminary data.</text>
</comment>
<reference evidence="4" key="1">
    <citation type="submission" date="2022-09" db="EMBL/GenBank/DDBJ databases">
        <title>Novosphingobium sp. Nov., a polycyclic aromatic hydrocarbon-degrading bacterium isolated form mangrove sediments in HongKong.</title>
        <authorList>
            <person name="Hu Z."/>
        </authorList>
    </citation>
    <scope>NUCLEOTIDE SEQUENCE</scope>
    <source>
        <strain evidence="4">HK4-1</strain>
    </source>
</reference>
<dbReference type="InterPro" id="IPR015590">
    <property type="entry name" value="Aldehyde_DH_dom"/>
</dbReference>
<feature type="non-terminal residue" evidence="4">
    <location>
        <position position="83"/>
    </location>
</feature>
<proteinExistence type="inferred from homology"/>
<protein>
    <submittedName>
        <fullName evidence="4">Aldehyde dehydrogenase family protein</fullName>
    </submittedName>
</protein>
<feature type="domain" description="Aldehyde dehydrogenase" evidence="3">
    <location>
        <begin position="2"/>
        <end position="82"/>
    </location>
</feature>
<evidence type="ECO:0000259" key="3">
    <source>
        <dbReference type="Pfam" id="PF00171"/>
    </source>
</evidence>
<name>A0ABT2IBB5_9SPHN</name>
<evidence type="ECO:0000256" key="2">
    <source>
        <dbReference type="ARBA" id="ARBA00023027"/>
    </source>
</evidence>
<dbReference type="InterPro" id="IPR016163">
    <property type="entry name" value="Ald_DH_C"/>
</dbReference>
<dbReference type="SUPFAM" id="SSF53720">
    <property type="entry name" value="ALDH-like"/>
    <property type="match status" value="1"/>
</dbReference>
<comment type="similarity">
    <text evidence="1">Belongs to the aldehyde dehydrogenase family.</text>
</comment>
<dbReference type="InterPro" id="IPR016161">
    <property type="entry name" value="Ald_DH/histidinol_DH"/>
</dbReference>
<sequence length="83" mass="8805">QGDPLDMATQLGAQASKMQFDKVESYLRLATEEGAEVLTGGSRADAANLAGGNFIKPTVFTNVKNTMRIAQEEIFGPVTSVIS</sequence>
<evidence type="ECO:0000313" key="5">
    <source>
        <dbReference type="Proteomes" id="UP001165583"/>
    </source>
</evidence>